<keyword evidence="1" id="KW-0808">Transferase</keyword>
<keyword evidence="2" id="KW-1185">Reference proteome</keyword>
<sequence>FPHPCHPCGIIFNQPFGKGCVNPRLKVICENNKTVIYFNYGEHQADAIMVSNSSSSSFRYIISGVSPDNNCPVINSFSLPYENVSFFTNDDDNQKYMVVVRCKKPVDIWYWDISSERCGGEKKQYYSYFIVNQNPPRFYHSDFVVGNIEESCRIEMKVTVNRWWDEKVKCNRKCGYPEVHSEYVNGIEVRWRPYCGQQQDRDSDGEGKRKQQLPLLCILYQTTSACLYIVLM</sequence>
<dbReference type="EMBL" id="LXQA010065454">
    <property type="protein sequence ID" value="MCI07451.1"/>
    <property type="molecule type" value="Genomic_DNA"/>
</dbReference>
<accession>A0A392P5V2</accession>
<evidence type="ECO:0000313" key="2">
    <source>
        <dbReference type="Proteomes" id="UP000265520"/>
    </source>
</evidence>
<reference evidence="1 2" key="1">
    <citation type="journal article" date="2018" name="Front. Plant Sci.">
        <title>Red Clover (Trifolium pratense) and Zigzag Clover (T. medium) - A Picture of Genomic Similarities and Differences.</title>
        <authorList>
            <person name="Dluhosova J."/>
            <person name="Istvanek J."/>
            <person name="Nedelnik J."/>
            <person name="Repkova J."/>
        </authorList>
    </citation>
    <scope>NUCLEOTIDE SEQUENCE [LARGE SCALE GENOMIC DNA]</scope>
    <source>
        <strain evidence="2">cv. 10/8</strain>
        <tissue evidence="1">Leaf</tissue>
    </source>
</reference>
<feature type="non-terminal residue" evidence="1">
    <location>
        <position position="232"/>
    </location>
</feature>
<dbReference type="Proteomes" id="UP000265520">
    <property type="component" value="Unassembled WGS sequence"/>
</dbReference>
<feature type="non-terminal residue" evidence="1">
    <location>
        <position position="1"/>
    </location>
</feature>
<gene>
    <name evidence="1" type="ORF">A2U01_0028520</name>
</gene>
<proteinExistence type="predicted"/>
<keyword evidence="1" id="KW-0418">Kinase</keyword>
<comment type="caution">
    <text evidence="1">The sequence shown here is derived from an EMBL/GenBank/DDBJ whole genome shotgun (WGS) entry which is preliminary data.</text>
</comment>
<protein>
    <submittedName>
        <fullName evidence="1">Kinase R-like protein</fullName>
    </submittedName>
</protein>
<dbReference type="GO" id="GO:0016301">
    <property type="term" value="F:kinase activity"/>
    <property type="evidence" value="ECO:0007669"/>
    <property type="project" value="UniProtKB-KW"/>
</dbReference>
<dbReference type="AlphaFoldDB" id="A0A392P5V2"/>
<organism evidence="1 2">
    <name type="scientific">Trifolium medium</name>
    <dbReference type="NCBI Taxonomy" id="97028"/>
    <lineage>
        <taxon>Eukaryota</taxon>
        <taxon>Viridiplantae</taxon>
        <taxon>Streptophyta</taxon>
        <taxon>Embryophyta</taxon>
        <taxon>Tracheophyta</taxon>
        <taxon>Spermatophyta</taxon>
        <taxon>Magnoliopsida</taxon>
        <taxon>eudicotyledons</taxon>
        <taxon>Gunneridae</taxon>
        <taxon>Pentapetalae</taxon>
        <taxon>rosids</taxon>
        <taxon>fabids</taxon>
        <taxon>Fabales</taxon>
        <taxon>Fabaceae</taxon>
        <taxon>Papilionoideae</taxon>
        <taxon>50 kb inversion clade</taxon>
        <taxon>NPAAA clade</taxon>
        <taxon>Hologalegina</taxon>
        <taxon>IRL clade</taxon>
        <taxon>Trifolieae</taxon>
        <taxon>Trifolium</taxon>
    </lineage>
</organism>
<name>A0A392P5V2_9FABA</name>
<evidence type="ECO:0000313" key="1">
    <source>
        <dbReference type="EMBL" id="MCI07451.1"/>
    </source>
</evidence>